<reference evidence="4" key="3">
    <citation type="journal article" date="2021" name="Int. J. Parasitol.">
        <title>Comparative analysis of gene expression between Babesia bovis blood stages and kinetes allowed by improved genome annotation.</title>
        <authorList>
            <person name="Ueti M.W."/>
            <person name="Johnson W.C."/>
            <person name="Kappmeyer L.S."/>
            <person name="Herndon D.R."/>
            <person name="Mousel M.R."/>
            <person name="Reif K.E."/>
            <person name="Taus N.S."/>
            <person name="Ifeonu O.O."/>
            <person name="Silva J.C."/>
            <person name="Suarez C.E."/>
            <person name="Brayton K.A."/>
        </authorList>
    </citation>
    <scope>NUCLEOTIDE SEQUENCE [LARGE SCALE GENOMIC DNA]</scope>
</reference>
<dbReference type="Gene3D" id="3.10.110.10">
    <property type="entry name" value="Ubiquitin Conjugating Enzyme"/>
    <property type="match status" value="1"/>
</dbReference>
<feature type="domain" description="UBC core" evidence="2">
    <location>
        <begin position="44"/>
        <end position="188"/>
    </location>
</feature>
<dbReference type="KEGG" id="bbo:BBOV_II006740"/>
<dbReference type="FunCoup" id="A7AUL3">
    <property type="interactions" value="196"/>
</dbReference>
<dbReference type="InterPro" id="IPR000608">
    <property type="entry name" value="UBC"/>
</dbReference>
<dbReference type="STRING" id="5865.A7AUL3"/>
<proteinExistence type="predicted"/>
<feature type="chain" id="PRO_5002704875" evidence="1">
    <location>
        <begin position="19"/>
        <end position="188"/>
    </location>
</feature>
<dbReference type="GeneID" id="5478426"/>
<gene>
    <name evidence="3" type="ORF">BBOV_II006740</name>
</gene>
<dbReference type="PANTHER" id="PTHR24067">
    <property type="entry name" value="UBIQUITIN-CONJUGATING ENZYME E2"/>
    <property type="match status" value="1"/>
</dbReference>
<dbReference type="SMART" id="SM00212">
    <property type="entry name" value="UBCc"/>
    <property type="match status" value="1"/>
</dbReference>
<name>A7AUL3_BABBO</name>
<organism evidence="3 4">
    <name type="scientific">Babesia bovis</name>
    <dbReference type="NCBI Taxonomy" id="5865"/>
    <lineage>
        <taxon>Eukaryota</taxon>
        <taxon>Sar</taxon>
        <taxon>Alveolata</taxon>
        <taxon>Apicomplexa</taxon>
        <taxon>Aconoidasida</taxon>
        <taxon>Piroplasmida</taxon>
        <taxon>Babesiidae</taxon>
        <taxon>Babesia</taxon>
    </lineage>
</organism>
<dbReference type="OMA" id="DARYLYH"/>
<comment type="caution">
    <text evidence="3">The sequence shown here is derived from an EMBL/GenBank/DDBJ whole genome shotgun (WGS) entry which is preliminary data.</text>
</comment>
<dbReference type="SUPFAM" id="SSF54495">
    <property type="entry name" value="UBC-like"/>
    <property type="match status" value="1"/>
</dbReference>
<dbReference type="VEuPathDB" id="PiroplasmaDB:BBOV_II006740"/>
<dbReference type="PROSITE" id="PS50127">
    <property type="entry name" value="UBC_2"/>
    <property type="match status" value="1"/>
</dbReference>
<dbReference type="InterPro" id="IPR016135">
    <property type="entry name" value="UBQ-conjugating_enzyme/RWD"/>
</dbReference>
<accession>A7AUL3</accession>
<keyword evidence="4" id="KW-1185">Reference proteome</keyword>
<dbReference type="Pfam" id="PF00179">
    <property type="entry name" value="UQ_con"/>
    <property type="match status" value="1"/>
</dbReference>
<protein>
    <submittedName>
        <fullName evidence="3">Ubiquitin-conjugating enzyme E2</fullName>
    </submittedName>
</protein>
<dbReference type="EMBL" id="AAXT01000003">
    <property type="protein sequence ID" value="EDO06624.1"/>
    <property type="molecule type" value="Genomic_DNA"/>
</dbReference>
<sequence length="188" mass="21390">MMPLTLLRCVLLTLVVCGTNVLSLRNLRHVNHSTLCFNNYRNRSYFNRLEKELDNFRNNPPPNCTLEVFGSRKDIWIITWVGLPGTIYEGETYRLKILFPKEYPLKAPTVYFLQPAPVHAHVYSNGDICLSSLGSDYLPTATVTSFVLSIISMLSNATEKRLPADNHLHAEMPPGSADARYLYHDDKC</sequence>
<dbReference type="AlphaFoldDB" id="A7AUL3"/>
<dbReference type="RefSeq" id="XP_001610192.1">
    <property type="nucleotide sequence ID" value="XM_001610142.1"/>
</dbReference>
<keyword evidence="1" id="KW-0732">Signal</keyword>
<evidence type="ECO:0000256" key="1">
    <source>
        <dbReference type="SAM" id="SignalP"/>
    </source>
</evidence>
<evidence type="ECO:0000313" key="4">
    <source>
        <dbReference type="Proteomes" id="UP000002173"/>
    </source>
</evidence>
<evidence type="ECO:0000313" key="3">
    <source>
        <dbReference type="EMBL" id="EDO06624.1"/>
    </source>
</evidence>
<dbReference type="eggNOG" id="KOG0427">
    <property type="taxonomic scope" value="Eukaryota"/>
</dbReference>
<dbReference type="CDD" id="cd23808">
    <property type="entry name" value="UBCc_UBE2W"/>
    <property type="match status" value="1"/>
</dbReference>
<reference evidence="3 4" key="1">
    <citation type="journal article" date="2007" name="PLoS Pathog.">
        <title>Genome sequence of Babesia bovis and comparative analysis of apicomplexan hemoprotozoa.</title>
        <authorList>
            <person name="Brayton K.A."/>
            <person name="Lau A.O.T."/>
            <person name="Herndon D.R."/>
            <person name="Hannick L."/>
            <person name="Kappmeyer L.S."/>
            <person name="Berens S.J."/>
            <person name="Bidwell S.L."/>
            <person name="Brown W.C."/>
            <person name="Crabtree J."/>
            <person name="Fadrosh D."/>
            <person name="Feldblum T."/>
            <person name="Forberger H.A."/>
            <person name="Haas B.J."/>
            <person name="Howell J.M."/>
            <person name="Khouri H."/>
            <person name="Koo H."/>
            <person name="Mann D.J."/>
            <person name="Norimine J."/>
            <person name="Paulsen I.T."/>
            <person name="Radune D."/>
            <person name="Ren Q."/>
            <person name="Smith R.K. Jr."/>
            <person name="Suarez C.E."/>
            <person name="White O."/>
            <person name="Wortman J.R."/>
            <person name="Knowles D.P. Jr."/>
            <person name="McElwain T.F."/>
            <person name="Nene V.M."/>
        </authorList>
    </citation>
    <scope>NUCLEOTIDE SEQUENCE [LARGE SCALE GENOMIC DNA]</scope>
    <source>
        <strain evidence="3">T2Bo</strain>
    </source>
</reference>
<dbReference type="InterPro" id="IPR050113">
    <property type="entry name" value="Ub_conjugating_enzyme"/>
</dbReference>
<evidence type="ECO:0000259" key="2">
    <source>
        <dbReference type="PROSITE" id="PS50127"/>
    </source>
</evidence>
<dbReference type="InParanoid" id="A7AUL3"/>
<feature type="signal peptide" evidence="1">
    <location>
        <begin position="1"/>
        <end position="18"/>
    </location>
</feature>
<reference evidence="4" key="2">
    <citation type="journal article" date="2020" name="Data Brief">
        <title>Transcriptome dataset of Babesia bovis life stages within vertebrate and invertebrate hosts.</title>
        <authorList>
            <person name="Ueti M.W."/>
            <person name="Johnson W.C."/>
            <person name="Kappmeyer L.S."/>
            <person name="Herndon D.R."/>
            <person name="Mousel M.R."/>
            <person name="Reif K.E."/>
            <person name="Taus N.S."/>
            <person name="Ifeonu O.O."/>
            <person name="Silva J.C."/>
            <person name="Suarez C.E."/>
            <person name="Brayton K.A."/>
        </authorList>
    </citation>
    <scope>NUCLEOTIDE SEQUENCE [LARGE SCALE GENOMIC DNA]</scope>
</reference>
<dbReference type="Proteomes" id="UP000002173">
    <property type="component" value="Unassembled WGS sequence"/>
</dbReference>